<dbReference type="AlphaFoldDB" id="A0A7R7IE12"/>
<keyword evidence="4 10" id="KW-0547">Nucleotide-binding</keyword>
<feature type="active site" description="For GATase activity" evidence="9">
    <location>
        <position position="2"/>
    </location>
</feature>
<evidence type="ECO:0000256" key="8">
    <source>
        <dbReference type="ARBA" id="ARBA00048741"/>
    </source>
</evidence>
<dbReference type="SUPFAM" id="SSF52402">
    <property type="entry name" value="Adenine nucleotide alpha hydrolases-like"/>
    <property type="match status" value="1"/>
</dbReference>
<dbReference type="KEGG" id="ahb:bsdtb5_18880"/>
<dbReference type="InterPro" id="IPR014729">
    <property type="entry name" value="Rossmann-like_a/b/a_fold"/>
</dbReference>
<dbReference type="InterPro" id="IPR033738">
    <property type="entry name" value="AsnB_N"/>
</dbReference>
<keyword evidence="6 9" id="KW-0061">Asparagine biosynthesis</keyword>
<dbReference type="GO" id="GO:0005524">
    <property type="term" value="F:ATP binding"/>
    <property type="evidence" value="ECO:0007669"/>
    <property type="project" value="UniProtKB-KW"/>
</dbReference>
<dbReference type="InterPro" id="IPR017932">
    <property type="entry name" value="GATase_2_dom"/>
</dbReference>
<comment type="similarity">
    <text evidence="2">Belongs to the asparagine synthetase family.</text>
</comment>
<dbReference type="CDD" id="cd01991">
    <property type="entry name" value="Asn_synthase_B_C"/>
    <property type="match status" value="1"/>
</dbReference>
<evidence type="ECO:0000259" key="12">
    <source>
        <dbReference type="PROSITE" id="PS51278"/>
    </source>
</evidence>
<comment type="pathway">
    <text evidence="1">Amino-acid biosynthesis; L-asparagine biosynthesis; L-asparagine from L-aspartate (L-Gln route): step 1/1.</text>
</comment>
<dbReference type="CDD" id="cd00712">
    <property type="entry name" value="AsnB"/>
    <property type="match status" value="1"/>
</dbReference>
<proteinExistence type="inferred from homology"/>
<evidence type="ECO:0000256" key="11">
    <source>
        <dbReference type="PIRSR" id="PIRSR001589-3"/>
    </source>
</evidence>
<dbReference type="EMBL" id="AP024169">
    <property type="protein sequence ID" value="BCN30593.1"/>
    <property type="molecule type" value="Genomic_DNA"/>
</dbReference>
<dbReference type="InterPro" id="IPR001962">
    <property type="entry name" value="Asn_synthase"/>
</dbReference>
<evidence type="ECO:0000256" key="3">
    <source>
        <dbReference type="ARBA" id="ARBA00012737"/>
    </source>
</evidence>
<evidence type="ECO:0000256" key="6">
    <source>
        <dbReference type="ARBA" id="ARBA00022888"/>
    </source>
</evidence>
<dbReference type="Gene3D" id="3.40.50.620">
    <property type="entry name" value="HUPs"/>
    <property type="match status" value="1"/>
</dbReference>
<protein>
    <recommendedName>
        <fullName evidence="3">asparagine synthase (glutamine-hydrolyzing)</fullName>
        <ecNumber evidence="3">6.3.5.4</ecNumber>
    </recommendedName>
</protein>
<evidence type="ECO:0000256" key="1">
    <source>
        <dbReference type="ARBA" id="ARBA00005187"/>
    </source>
</evidence>
<dbReference type="GO" id="GO:0006529">
    <property type="term" value="P:asparagine biosynthetic process"/>
    <property type="evidence" value="ECO:0007669"/>
    <property type="project" value="UniProtKB-KW"/>
</dbReference>
<evidence type="ECO:0000256" key="9">
    <source>
        <dbReference type="PIRSR" id="PIRSR001589-1"/>
    </source>
</evidence>
<feature type="binding site" evidence="10">
    <location>
        <position position="106"/>
    </location>
    <ligand>
        <name>L-glutamine</name>
        <dbReference type="ChEBI" id="CHEBI:58359"/>
    </ligand>
</feature>
<evidence type="ECO:0000313" key="14">
    <source>
        <dbReference type="Proteomes" id="UP000595897"/>
    </source>
</evidence>
<keyword evidence="14" id="KW-1185">Reference proteome</keyword>
<name>A0A7R7IE12_9FIRM</name>
<dbReference type="Proteomes" id="UP000595897">
    <property type="component" value="Chromosome"/>
</dbReference>
<dbReference type="NCBIfam" id="TIGR01536">
    <property type="entry name" value="asn_synth_AEB"/>
    <property type="match status" value="1"/>
</dbReference>
<evidence type="ECO:0000256" key="2">
    <source>
        <dbReference type="ARBA" id="ARBA00005752"/>
    </source>
</evidence>
<gene>
    <name evidence="13" type="primary">asnO</name>
    <name evidence="13" type="ORF">bsdtb5_18880</name>
</gene>
<feature type="site" description="Important for beta-aspartyl-AMP intermediate formation" evidence="11">
    <location>
        <position position="382"/>
    </location>
</feature>
<dbReference type="SUPFAM" id="SSF56235">
    <property type="entry name" value="N-terminal nucleophile aminohydrolases (Ntn hydrolases)"/>
    <property type="match status" value="1"/>
</dbReference>
<dbReference type="InterPro" id="IPR029055">
    <property type="entry name" value="Ntn_hydrolases_N"/>
</dbReference>
<dbReference type="PROSITE" id="PS51278">
    <property type="entry name" value="GATASE_TYPE_2"/>
    <property type="match status" value="1"/>
</dbReference>
<dbReference type="InterPro" id="IPR051786">
    <property type="entry name" value="ASN_synthetase/amidase"/>
</dbReference>
<dbReference type="PIRSF" id="PIRSF001589">
    <property type="entry name" value="Asn_synthetase_glu-h"/>
    <property type="match status" value="1"/>
</dbReference>
<evidence type="ECO:0000256" key="5">
    <source>
        <dbReference type="ARBA" id="ARBA00022840"/>
    </source>
</evidence>
<dbReference type="PANTHER" id="PTHR43284">
    <property type="entry name" value="ASPARAGINE SYNTHETASE (GLUTAMINE-HYDROLYZING)"/>
    <property type="match status" value="1"/>
</dbReference>
<evidence type="ECO:0000256" key="7">
    <source>
        <dbReference type="ARBA" id="ARBA00022962"/>
    </source>
</evidence>
<keyword evidence="7 9" id="KW-0315">Glutamine amidotransferase</keyword>
<accession>A0A7R7IE12</accession>
<feature type="binding site" evidence="10">
    <location>
        <begin position="380"/>
        <end position="381"/>
    </location>
    <ligand>
        <name>ATP</name>
        <dbReference type="ChEBI" id="CHEBI:30616"/>
    </ligand>
</feature>
<dbReference type="GO" id="GO:0004066">
    <property type="term" value="F:asparagine synthase (glutamine-hydrolyzing) activity"/>
    <property type="evidence" value="ECO:0007669"/>
    <property type="project" value="UniProtKB-EC"/>
</dbReference>
<sequence length="617" mass="71531">MCGIAGYLDFTRNLSDEYEKNYKIVKSMGNALTHRGPDSYGEYITNHAAFAHRRLVVIDPAGGAQPMKKKINGYEYVLVYNGELYNTDEIRNKLIHKGYQFFSTSDTEVVLTAYIEYGEKCVDEFNGIYGIAIWDPVKEACFLCRDRFGVKPLFYMQKDNQFLFASEIKGILANPEVSPVIDKYGLCEIFGLGPARTPGCGVYEGIHELKPGYAAYVDRNRSNIYCYWSLIAEEHTDNYEQTVEKTRFLLFDAIERQLVSDVPICTLLSGGVDSSIVSAVAANYQRKKGLTLDTYSFDFVDNKKYFKASNFQPSEDRPYVDIMVNAIRSNHKYLECETVKLAEYLKDAVLAKDLPGMADVDSSLFYFCREIKKNHTVCLSGECADEVFGGYPWFRDKEIYDRNAFPWSKNFDFRKEILDEDVLEQLPLEEYVNEQYENTLKLVAKLESDSKEVRRQREISYLNTAWFMTTLLDRKDRMTMASGLEVRVPFGDHRLIQYLYNVPWEYKYRRQEVKGLLRDSAKGILPDEVLYRKKSPYPKTYDPAYENLLKKTLKGILRDPDAPIHQLVNEARIEALMNQESDLGRPWFGQLMATPQMYAYLIEINFWLEHYDVQIKL</sequence>
<feature type="domain" description="Glutamine amidotransferase type-2" evidence="12">
    <location>
        <begin position="2"/>
        <end position="220"/>
    </location>
</feature>
<comment type="catalytic activity">
    <reaction evidence="8">
        <text>L-aspartate + L-glutamine + ATP + H2O = L-asparagine + L-glutamate + AMP + diphosphate + H(+)</text>
        <dbReference type="Rhea" id="RHEA:12228"/>
        <dbReference type="ChEBI" id="CHEBI:15377"/>
        <dbReference type="ChEBI" id="CHEBI:15378"/>
        <dbReference type="ChEBI" id="CHEBI:29985"/>
        <dbReference type="ChEBI" id="CHEBI:29991"/>
        <dbReference type="ChEBI" id="CHEBI:30616"/>
        <dbReference type="ChEBI" id="CHEBI:33019"/>
        <dbReference type="ChEBI" id="CHEBI:58048"/>
        <dbReference type="ChEBI" id="CHEBI:58359"/>
        <dbReference type="ChEBI" id="CHEBI:456215"/>
        <dbReference type="EC" id="6.3.5.4"/>
    </reaction>
</comment>
<dbReference type="InterPro" id="IPR006426">
    <property type="entry name" value="Asn_synth_AEB"/>
</dbReference>
<dbReference type="GO" id="GO:0005829">
    <property type="term" value="C:cytosol"/>
    <property type="evidence" value="ECO:0007669"/>
    <property type="project" value="TreeGrafter"/>
</dbReference>
<evidence type="ECO:0000313" key="13">
    <source>
        <dbReference type="EMBL" id="BCN30593.1"/>
    </source>
</evidence>
<organism evidence="13 14">
    <name type="scientific">Anaeromicropila herbilytica</name>
    <dbReference type="NCBI Taxonomy" id="2785025"/>
    <lineage>
        <taxon>Bacteria</taxon>
        <taxon>Bacillati</taxon>
        <taxon>Bacillota</taxon>
        <taxon>Clostridia</taxon>
        <taxon>Lachnospirales</taxon>
        <taxon>Lachnospiraceae</taxon>
        <taxon>Anaeromicropila</taxon>
    </lineage>
</organism>
<dbReference type="Pfam" id="PF00733">
    <property type="entry name" value="Asn_synthase"/>
    <property type="match status" value="1"/>
</dbReference>
<dbReference type="Gene3D" id="3.60.20.10">
    <property type="entry name" value="Glutamine Phosphoribosylpyrophosphate, subunit 1, domain 1"/>
    <property type="match status" value="1"/>
</dbReference>
<dbReference type="PANTHER" id="PTHR43284:SF1">
    <property type="entry name" value="ASPARAGINE SYNTHETASE"/>
    <property type="match status" value="1"/>
</dbReference>
<evidence type="ECO:0000256" key="10">
    <source>
        <dbReference type="PIRSR" id="PIRSR001589-2"/>
    </source>
</evidence>
<keyword evidence="5 10" id="KW-0067">ATP-binding</keyword>
<dbReference type="Pfam" id="PF13537">
    <property type="entry name" value="GATase_7"/>
    <property type="match status" value="1"/>
</dbReference>
<feature type="binding site" evidence="10">
    <location>
        <position position="267"/>
    </location>
    <ligand>
        <name>ATP</name>
        <dbReference type="ChEBI" id="CHEBI:30616"/>
    </ligand>
</feature>
<dbReference type="RefSeq" id="WP_271715801.1">
    <property type="nucleotide sequence ID" value="NZ_AP024169.1"/>
</dbReference>
<evidence type="ECO:0000256" key="4">
    <source>
        <dbReference type="ARBA" id="ARBA00022741"/>
    </source>
</evidence>
<dbReference type="EC" id="6.3.5.4" evidence="3"/>
<keyword evidence="9" id="KW-0028">Amino-acid biosynthesis</keyword>
<reference evidence="13 14" key="1">
    <citation type="submission" date="2020-11" db="EMBL/GenBank/DDBJ databases">
        <title>Draft genome sequencing of a Lachnospiraceae strain isolated from anoxic soil subjected to BSD treatment.</title>
        <authorList>
            <person name="Uek A."/>
            <person name="Tonouchi A."/>
        </authorList>
    </citation>
    <scope>NUCLEOTIDE SEQUENCE [LARGE SCALE GENOMIC DNA]</scope>
    <source>
        <strain evidence="13 14">TB5</strain>
    </source>
</reference>